<reference evidence="1" key="1">
    <citation type="submission" date="2021-05" db="EMBL/GenBank/DDBJ databases">
        <authorList>
            <person name="Scholz U."/>
            <person name="Mascher M."/>
            <person name="Fiebig A."/>
        </authorList>
    </citation>
    <scope>NUCLEOTIDE SEQUENCE [LARGE SCALE GENOMIC DNA]</scope>
</reference>
<accession>A0ACD5YXW3</accession>
<keyword evidence="2" id="KW-1185">Reference proteome</keyword>
<name>A0ACD5YXW3_AVESA</name>
<proteinExistence type="predicted"/>
<protein>
    <submittedName>
        <fullName evidence="1">Uncharacterized protein</fullName>
    </submittedName>
</protein>
<evidence type="ECO:0000313" key="2">
    <source>
        <dbReference type="Proteomes" id="UP001732700"/>
    </source>
</evidence>
<evidence type="ECO:0000313" key="1">
    <source>
        <dbReference type="EnsemblPlants" id="AVESA.00010b.r2.6AG1057050.1.CDS"/>
    </source>
</evidence>
<dbReference type="Proteomes" id="UP001732700">
    <property type="component" value="Chromosome 6A"/>
</dbReference>
<sequence>MAAALCFAARKICGRAFQRQPQPYFTAAADASVKEEYRRLLPKISHAGIARHRLCSSEARKLVNNKKNGAASSATNNSEWTPWWSVHHPKFARNAFLVTIGICIEGAAIFYVEARLYGGSLFSKKSGLETDQKKIDD</sequence>
<dbReference type="EnsemblPlants" id="AVESA.00010b.r2.6AG1057050.1">
    <property type="protein sequence ID" value="AVESA.00010b.r2.6AG1057050.1.CDS"/>
    <property type="gene ID" value="AVESA.00010b.r2.6AG1057050"/>
</dbReference>
<reference evidence="1" key="2">
    <citation type="submission" date="2025-09" db="UniProtKB">
        <authorList>
            <consortium name="EnsemblPlants"/>
        </authorList>
    </citation>
    <scope>IDENTIFICATION</scope>
</reference>
<organism evidence="1 2">
    <name type="scientific">Avena sativa</name>
    <name type="common">Oat</name>
    <dbReference type="NCBI Taxonomy" id="4498"/>
    <lineage>
        <taxon>Eukaryota</taxon>
        <taxon>Viridiplantae</taxon>
        <taxon>Streptophyta</taxon>
        <taxon>Embryophyta</taxon>
        <taxon>Tracheophyta</taxon>
        <taxon>Spermatophyta</taxon>
        <taxon>Magnoliopsida</taxon>
        <taxon>Liliopsida</taxon>
        <taxon>Poales</taxon>
        <taxon>Poaceae</taxon>
        <taxon>BOP clade</taxon>
        <taxon>Pooideae</taxon>
        <taxon>Poodae</taxon>
        <taxon>Poeae</taxon>
        <taxon>Poeae Chloroplast Group 1 (Aveneae type)</taxon>
        <taxon>Aveninae</taxon>
        <taxon>Avena</taxon>
    </lineage>
</organism>